<sequence length="388" mass="42282">MNEAALGVRVRVRERRTSECVCIGSVGRQSPGLKLGGVGAGELSSSRDLAAHTQLAHPKPSQPQLILKCSKQVLWCRGSRSLVPSPNQPSSGMSKINLHPPQTYSRLFRPWDTQRQAAASAPRMVKQEPETITIKTELPSTSFGHDCHRDFSSASSSSSSSSNSSKSCYEDGLNHSSYTRTSTPLLDAAPHPVFPHPHPSPSDPPSASSGSSAPPQQHAPFLPAASDLYYAAAAAAAAAATAPAAASGFGMDPFTLGLMEQEYARVMAEDAQLKALNARKQRPKKFKCPHCDVAFSNNGQLKGHIRIHTGERPFKCDVDTCGKTFTRNEELTRHKRIHTGLRPYPCSACGKKFGRRDHLKKHMKTHMPQERQLGPAIFVPMYPYLYGY</sequence>
<dbReference type="Gene3D" id="3.30.160.60">
    <property type="entry name" value="Classic Zinc Finger"/>
    <property type="match status" value="3"/>
</dbReference>
<gene>
    <name evidence="8" type="primary">hkb</name>
</gene>
<dbReference type="PANTHER" id="PTHR23235:SF139">
    <property type="entry name" value="HUCKEBEIN"/>
    <property type="match status" value="1"/>
</dbReference>
<dbReference type="PROSITE" id="PS50157">
    <property type="entry name" value="ZINC_FINGER_C2H2_2"/>
    <property type="match status" value="3"/>
</dbReference>
<evidence type="ECO:0000256" key="5">
    <source>
        <dbReference type="SAM" id="MobiDB-lite"/>
    </source>
</evidence>
<keyword evidence="1" id="KW-0479">Metal-binding</keyword>
<feature type="domain" description="C2H2-type" evidence="6">
    <location>
        <begin position="344"/>
        <end position="371"/>
    </location>
</feature>
<dbReference type="SMART" id="SM00355">
    <property type="entry name" value="ZnF_C2H2"/>
    <property type="match status" value="3"/>
</dbReference>
<evidence type="ECO:0000259" key="6">
    <source>
        <dbReference type="PROSITE" id="PS50157"/>
    </source>
</evidence>
<feature type="domain" description="C2H2-type" evidence="6">
    <location>
        <begin position="314"/>
        <end position="343"/>
    </location>
</feature>
<dbReference type="GO" id="GO:0000978">
    <property type="term" value="F:RNA polymerase II cis-regulatory region sequence-specific DNA binding"/>
    <property type="evidence" value="ECO:0007669"/>
    <property type="project" value="TreeGrafter"/>
</dbReference>
<protein>
    <submittedName>
        <fullName evidence="8">Transcription factor Sp5</fullName>
    </submittedName>
</protein>
<keyword evidence="3" id="KW-0862">Zinc</keyword>
<feature type="region of interest" description="Disordered" evidence="5">
    <location>
        <begin position="115"/>
        <end position="219"/>
    </location>
</feature>
<dbReference type="PROSITE" id="PS00028">
    <property type="entry name" value="ZINC_FINGER_C2H2_1"/>
    <property type="match status" value="3"/>
</dbReference>
<proteinExistence type="predicted"/>
<feature type="domain" description="C2H2-type" evidence="6">
    <location>
        <begin position="286"/>
        <end position="313"/>
    </location>
</feature>
<dbReference type="InterPro" id="IPR013087">
    <property type="entry name" value="Znf_C2H2_type"/>
</dbReference>
<evidence type="ECO:0000313" key="7">
    <source>
        <dbReference type="Proteomes" id="UP001652628"/>
    </source>
</evidence>
<evidence type="ECO:0000256" key="4">
    <source>
        <dbReference type="PROSITE-ProRule" id="PRU00042"/>
    </source>
</evidence>
<keyword evidence="7" id="KW-1185">Reference proteome</keyword>
<evidence type="ECO:0000256" key="2">
    <source>
        <dbReference type="ARBA" id="ARBA00022771"/>
    </source>
</evidence>
<dbReference type="InterPro" id="IPR036236">
    <property type="entry name" value="Znf_C2H2_sf"/>
</dbReference>
<feature type="compositionally biased region" description="Low complexity" evidence="5">
    <location>
        <begin position="205"/>
        <end position="219"/>
    </location>
</feature>
<dbReference type="GO" id="GO:0008270">
    <property type="term" value="F:zinc ion binding"/>
    <property type="evidence" value="ECO:0007669"/>
    <property type="project" value="UniProtKB-KW"/>
</dbReference>
<dbReference type="Proteomes" id="UP001652628">
    <property type="component" value="Chromosome 3"/>
</dbReference>
<keyword evidence="2 4" id="KW-0863">Zinc-finger</keyword>
<feature type="compositionally biased region" description="Pro residues" evidence="5">
    <location>
        <begin position="192"/>
        <end position="204"/>
    </location>
</feature>
<dbReference type="GeneID" id="108011596"/>
<dbReference type="SUPFAM" id="SSF57667">
    <property type="entry name" value="beta-beta-alpha zinc fingers"/>
    <property type="match status" value="1"/>
</dbReference>
<dbReference type="RefSeq" id="XP_036673665.3">
    <property type="nucleotide sequence ID" value="XM_036817770.3"/>
</dbReference>
<dbReference type="AlphaFoldDB" id="A0AB40A8G9"/>
<accession>A0AB40A8G9</accession>
<dbReference type="PANTHER" id="PTHR23235">
    <property type="entry name" value="KRUEPPEL-LIKE TRANSCRIPTION FACTOR"/>
    <property type="match status" value="1"/>
</dbReference>
<evidence type="ECO:0000256" key="3">
    <source>
        <dbReference type="ARBA" id="ARBA00022833"/>
    </source>
</evidence>
<organism evidence="7 8">
    <name type="scientific">Drosophila suzukii</name>
    <name type="common">Spotted-wing drosophila fruit fly</name>
    <dbReference type="NCBI Taxonomy" id="28584"/>
    <lineage>
        <taxon>Eukaryota</taxon>
        <taxon>Metazoa</taxon>
        <taxon>Ecdysozoa</taxon>
        <taxon>Arthropoda</taxon>
        <taxon>Hexapoda</taxon>
        <taxon>Insecta</taxon>
        <taxon>Pterygota</taxon>
        <taxon>Neoptera</taxon>
        <taxon>Endopterygota</taxon>
        <taxon>Diptera</taxon>
        <taxon>Brachycera</taxon>
        <taxon>Muscomorpha</taxon>
        <taxon>Ephydroidea</taxon>
        <taxon>Drosophilidae</taxon>
        <taxon>Drosophila</taxon>
        <taxon>Sophophora</taxon>
    </lineage>
</organism>
<name>A0AB40A8G9_DROSZ</name>
<evidence type="ECO:0000256" key="1">
    <source>
        <dbReference type="ARBA" id="ARBA00022723"/>
    </source>
</evidence>
<dbReference type="GO" id="GO:0000981">
    <property type="term" value="F:DNA-binding transcription factor activity, RNA polymerase II-specific"/>
    <property type="evidence" value="ECO:0007669"/>
    <property type="project" value="TreeGrafter"/>
</dbReference>
<dbReference type="Pfam" id="PF00096">
    <property type="entry name" value="zf-C2H2"/>
    <property type="match status" value="3"/>
</dbReference>
<feature type="compositionally biased region" description="Low complexity" evidence="5">
    <location>
        <begin position="152"/>
        <end position="167"/>
    </location>
</feature>
<reference evidence="8" key="1">
    <citation type="submission" date="2025-08" db="UniProtKB">
        <authorList>
            <consortium name="RefSeq"/>
        </authorList>
    </citation>
    <scope>IDENTIFICATION</scope>
</reference>
<feature type="compositionally biased region" description="Polar residues" evidence="5">
    <location>
        <begin position="174"/>
        <end position="184"/>
    </location>
</feature>
<evidence type="ECO:0000313" key="8">
    <source>
        <dbReference type="RefSeq" id="XP_036673665.3"/>
    </source>
</evidence>